<sequence length="142" mass="15724">MVPRAETVRAHKKHIYAKLGVGSQSELVAMFYDRGRTDERTARVISVVAVGDGRCVGTRGGSRQFPAAPLLPNLRDLSNAEPDARDDSRRSRLQVAEPRQTLSAPYRMRDSLYRECAHATVDTTAHDIARATANVLTVLHAW</sequence>
<evidence type="ECO:0000313" key="4">
    <source>
        <dbReference type="Proteomes" id="UP000001680"/>
    </source>
</evidence>
<evidence type="ECO:0000259" key="2">
    <source>
        <dbReference type="PROSITE" id="PS50043"/>
    </source>
</evidence>
<dbReference type="InterPro" id="IPR000792">
    <property type="entry name" value="Tscrpt_reg_LuxR_C"/>
</dbReference>
<organism evidence="3 4">
    <name type="scientific">Burkholderia ambifaria (strain MC40-6)</name>
    <dbReference type="NCBI Taxonomy" id="398577"/>
    <lineage>
        <taxon>Bacteria</taxon>
        <taxon>Pseudomonadati</taxon>
        <taxon>Pseudomonadota</taxon>
        <taxon>Betaproteobacteria</taxon>
        <taxon>Burkholderiales</taxon>
        <taxon>Burkholderiaceae</taxon>
        <taxon>Burkholderia</taxon>
        <taxon>Burkholderia cepacia complex</taxon>
    </lineage>
</organism>
<dbReference type="InterPro" id="IPR036388">
    <property type="entry name" value="WH-like_DNA-bd_sf"/>
</dbReference>
<gene>
    <name evidence="3" type="ordered locus">BamMC406_1639</name>
</gene>
<dbReference type="HOGENOM" id="CLU_1812123_0_0_4"/>
<reference evidence="4" key="1">
    <citation type="submission" date="2008-04" db="EMBL/GenBank/DDBJ databases">
        <title>Complete sequence of chromosome 1 of Burkholderia ambifaria MC40-6.</title>
        <authorList>
            <person name="Copeland A."/>
            <person name="Lucas S."/>
            <person name="Lapidus A."/>
            <person name="Glavina del Rio T."/>
            <person name="Dalin E."/>
            <person name="Tice H."/>
            <person name="Pitluck S."/>
            <person name="Chain P."/>
            <person name="Malfatti S."/>
            <person name="Shin M."/>
            <person name="Vergez L."/>
            <person name="Lang D."/>
            <person name="Schmutz J."/>
            <person name="Larimer F."/>
            <person name="Land M."/>
            <person name="Hauser L."/>
            <person name="Kyrpides N."/>
            <person name="Lykidis A."/>
            <person name="Ramette A."/>
            <person name="Konstantinidis K."/>
            <person name="Tiedje J."/>
            <person name="Richardson P."/>
        </authorList>
    </citation>
    <scope>NUCLEOTIDE SEQUENCE [LARGE SCALE GENOMIC DNA]</scope>
    <source>
        <strain evidence="4">MC40-6</strain>
    </source>
</reference>
<dbReference type="GO" id="GO:0003677">
    <property type="term" value="F:DNA binding"/>
    <property type="evidence" value="ECO:0007669"/>
    <property type="project" value="InterPro"/>
</dbReference>
<protein>
    <recommendedName>
        <fullName evidence="2">HTH luxR-type domain-containing protein</fullName>
    </recommendedName>
</protein>
<dbReference type="AlphaFoldDB" id="B1YQW2"/>
<name>B1YQW2_BURA4</name>
<dbReference type="PROSITE" id="PS50043">
    <property type="entry name" value="HTH_LUXR_2"/>
    <property type="match status" value="1"/>
</dbReference>
<dbReference type="InterPro" id="IPR016032">
    <property type="entry name" value="Sig_transdc_resp-reg_C-effctor"/>
</dbReference>
<dbReference type="GO" id="GO:0006355">
    <property type="term" value="P:regulation of DNA-templated transcription"/>
    <property type="evidence" value="ECO:0007669"/>
    <property type="project" value="InterPro"/>
</dbReference>
<feature type="region of interest" description="Disordered" evidence="1">
    <location>
        <begin position="73"/>
        <end position="100"/>
    </location>
</feature>
<proteinExistence type="predicted"/>
<dbReference type="Proteomes" id="UP000001680">
    <property type="component" value="Chromosome 1"/>
</dbReference>
<dbReference type="SUPFAM" id="SSF46894">
    <property type="entry name" value="C-terminal effector domain of the bipartite response regulators"/>
    <property type="match status" value="1"/>
</dbReference>
<accession>B1YQW2</accession>
<feature type="domain" description="HTH luxR-type" evidence="2">
    <location>
        <begin position="1"/>
        <end position="35"/>
    </location>
</feature>
<dbReference type="KEGG" id="bac:BamMC406_1639"/>
<dbReference type="EMBL" id="CP001025">
    <property type="protein sequence ID" value="ACB64126.1"/>
    <property type="molecule type" value="Genomic_DNA"/>
</dbReference>
<dbReference type="Gene3D" id="1.10.10.10">
    <property type="entry name" value="Winged helix-like DNA-binding domain superfamily/Winged helix DNA-binding domain"/>
    <property type="match status" value="1"/>
</dbReference>
<evidence type="ECO:0000256" key="1">
    <source>
        <dbReference type="SAM" id="MobiDB-lite"/>
    </source>
</evidence>
<evidence type="ECO:0000313" key="3">
    <source>
        <dbReference type="EMBL" id="ACB64126.1"/>
    </source>
</evidence>